<dbReference type="InterPro" id="IPR057670">
    <property type="entry name" value="SH3_retrovirus"/>
</dbReference>
<proteinExistence type="predicted"/>
<sequence>AVWSGLTPSVKHLKVFGSLSYKHVPDSKRKKLDEKSEHVIFVGYHRTGAYRLYNPITKKTTISRDVSISEEEQWDWEVCSSTRSEHALLHAKKKPIAAKWVHKGNHLPNGSSVKARSVARGLSQKSGIDSNEMFCQSENQVNCQSVQLDFKSAVENGKLENEVYVEQPQSFKVEGADDKVPKEQEELELMVDILTKLLNIERFKDLKKMLKLTSLEHLNKGGVLKCNSNALSDVENKTRLNCQL</sequence>
<comment type="caution">
    <text evidence="3">The sequence shown here is derived from an EMBL/GenBank/DDBJ whole genome shotgun (WGS) entry which is preliminary data.</text>
</comment>
<feature type="domain" description="Retroviral polymerase SH3-like" evidence="2">
    <location>
        <begin position="19"/>
        <end position="79"/>
    </location>
</feature>
<evidence type="ECO:0000259" key="1">
    <source>
        <dbReference type="Pfam" id="PF07727"/>
    </source>
</evidence>
<keyword evidence="4" id="KW-1185">Reference proteome</keyword>
<evidence type="ECO:0000313" key="4">
    <source>
        <dbReference type="Proteomes" id="UP000265520"/>
    </source>
</evidence>
<evidence type="ECO:0000313" key="3">
    <source>
        <dbReference type="EMBL" id="MCI06585.1"/>
    </source>
</evidence>
<name>A0A392P6W2_9FABA</name>
<dbReference type="Pfam" id="PF25597">
    <property type="entry name" value="SH3_retrovirus"/>
    <property type="match status" value="1"/>
</dbReference>
<dbReference type="Pfam" id="PF07727">
    <property type="entry name" value="RVT_2"/>
    <property type="match status" value="1"/>
</dbReference>
<dbReference type="EMBL" id="LXQA010062334">
    <property type="protein sequence ID" value="MCI06585.1"/>
    <property type="molecule type" value="Genomic_DNA"/>
</dbReference>
<protein>
    <submittedName>
        <fullName evidence="3">Retrotransposon protein</fullName>
    </submittedName>
</protein>
<accession>A0A392P6W2</accession>
<reference evidence="3 4" key="1">
    <citation type="journal article" date="2018" name="Front. Plant Sci.">
        <title>Red Clover (Trifolium pratense) and Zigzag Clover (T. medium) - A Picture of Genomic Similarities and Differences.</title>
        <authorList>
            <person name="Dluhosova J."/>
            <person name="Istvanek J."/>
            <person name="Nedelnik J."/>
            <person name="Repkova J."/>
        </authorList>
    </citation>
    <scope>NUCLEOTIDE SEQUENCE [LARGE SCALE GENOMIC DNA]</scope>
    <source>
        <strain evidence="4">cv. 10/8</strain>
        <tissue evidence="3">Leaf</tissue>
    </source>
</reference>
<organism evidence="3 4">
    <name type="scientific">Trifolium medium</name>
    <dbReference type="NCBI Taxonomy" id="97028"/>
    <lineage>
        <taxon>Eukaryota</taxon>
        <taxon>Viridiplantae</taxon>
        <taxon>Streptophyta</taxon>
        <taxon>Embryophyta</taxon>
        <taxon>Tracheophyta</taxon>
        <taxon>Spermatophyta</taxon>
        <taxon>Magnoliopsida</taxon>
        <taxon>eudicotyledons</taxon>
        <taxon>Gunneridae</taxon>
        <taxon>Pentapetalae</taxon>
        <taxon>rosids</taxon>
        <taxon>fabids</taxon>
        <taxon>Fabales</taxon>
        <taxon>Fabaceae</taxon>
        <taxon>Papilionoideae</taxon>
        <taxon>50 kb inversion clade</taxon>
        <taxon>NPAAA clade</taxon>
        <taxon>Hologalegina</taxon>
        <taxon>IRL clade</taxon>
        <taxon>Trifolieae</taxon>
        <taxon>Trifolium</taxon>
    </lineage>
</organism>
<feature type="domain" description="Reverse transcriptase Ty1/copia-type" evidence="1">
    <location>
        <begin position="92"/>
        <end position="182"/>
    </location>
</feature>
<dbReference type="InterPro" id="IPR013103">
    <property type="entry name" value="RVT_2"/>
</dbReference>
<feature type="non-terminal residue" evidence="3">
    <location>
        <position position="1"/>
    </location>
</feature>
<dbReference type="Proteomes" id="UP000265520">
    <property type="component" value="Unassembled WGS sequence"/>
</dbReference>
<dbReference type="AlphaFoldDB" id="A0A392P6W2"/>
<evidence type="ECO:0000259" key="2">
    <source>
        <dbReference type="Pfam" id="PF25597"/>
    </source>
</evidence>